<feature type="compositionally biased region" description="Basic and acidic residues" evidence="2">
    <location>
        <begin position="556"/>
        <end position="570"/>
    </location>
</feature>
<feature type="compositionally biased region" description="Basic and acidic residues" evidence="2">
    <location>
        <begin position="241"/>
        <end position="260"/>
    </location>
</feature>
<feature type="region of interest" description="Disordered" evidence="2">
    <location>
        <begin position="185"/>
        <end position="616"/>
    </location>
</feature>
<feature type="region of interest" description="Disordered" evidence="2">
    <location>
        <begin position="1249"/>
        <end position="1308"/>
    </location>
</feature>
<feature type="compositionally biased region" description="Basic residues" evidence="2">
    <location>
        <begin position="571"/>
        <end position="584"/>
    </location>
</feature>
<feature type="compositionally biased region" description="Basic and acidic residues" evidence="2">
    <location>
        <begin position="696"/>
        <end position="737"/>
    </location>
</feature>
<evidence type="ECO:0000313" key="3">
    <source>
        <dbReference type="EMBL" id="KAK2942486.1"/>
    </source>
</evidence>
<feature type="compositionally biased region" description="Polar residues" evidence="2">
    <location>
        <begin position="1257"/>
        <end position="1269"/>
    </location>
</feature>
<feature type="compositionally biased region" description="Basic residues" evidence="2">
    <location>
        <begin position="546"/>
        <end position="555"/>
    </location>
</feature>
<protein>
    <submittedName>
        <fullName evidence="3">Uncharacterized protein</fullName>
    </submittedName>
</protein>
<feature type="compositionally biased region" description="Low complexity" evidence="2">
    <location>
        <begin position="3403"/>
        <end position="3437"/>
    </location>
</feature>
<dbReference type="Proteomes" id="UP001281761">
    <property type="component" value="Unassembled WGS sequence"/>
</dbReference>
<feature type="compositionally biased region" description="Basic and acidic residues" evidence="2">
    <location>
        <begin position="752"/>
        <end position="762"/>
    </location>
</feature>
<proteinExistence type="predicted"/>
<feature type="compositionally biased region" description="Acidic residues" evidence="2">
    <location>
        <begin position="3377"/>
        <end position="3387"/>
    </location>
</feature>
<dbReference type="InterPro" id="IPR016641">
    <property type="entry name" value="EGD2/NACA0like"/>
</dbReference>
<gene>
    <name evidence="3" type="ORF">BLNAU_22597</name>
</gene>
<evidence type="ECO:0000256" key="1">
    <source>
        <dbReference type="SAM" id="Coils"/>
    </source>
</evidence>
<dbReference type="PANTHER" id="PTHR21713">
    <property type="entry name" value="NASCENT POLYPEPTIDE ASSOCIATED COMPLEX ALPHA SUBUNIT-RELATED"/>
    <property type="match status" value="1"/>
</dbReference>
<reference evidence="3 4" key="1">
    <citation type="journal article" date="2022" name="bioRxiv">
        <title>Genomics of Preaxostyla Flagellates Illuminates Evolutionary Transitions and the Path Towards Mitochondrial Loss.</title>
        <authorList>
            <person name="Novak L.V.F."/>
            <person name="Treitli S.C."/>
            <person name="Pyrih J."/>
            <person name="Halakuc P."/>
            <person name="Pipaliya S.V."/>
            <person name="Vacek V."/>
            <person name="Brzon O."/>
            <person name="Soukal P."/>
            <person name="Eme L."/>
            <person name="Dacks J.B."/>
            <person name="Karnkowska A."/>
            <person name="Elias M."/>
            <person name="Hampl V."/>
        </authorList>
    </citation>
    <scope>NUCLEOTIDE SEQUENCE [LARGE SCALE GENOMIC DNA]</scope>
    <source>
        <strain evidence="3">NAU3</strain>
        <tissue evidence="3">Gut</tissue>
    </source>
</reference>
<feature type="compositionally biased region" description="Polar residues" evidence="2">
    <location>
        <begin position="196"/>
        <end position="212"/>
    </location>
</feature>
<feature type="coiled-coil region" evidence="1">
    <location>
        <begin position="1145"/>
        <end position="1231"/>
    </location>
</feature>
<name>A0ABQ9WSK9_9EUKA</name>
<accession>A0ABQ9WSK9</accession>
<evidence type="ECO:0000313" key="4">
    <source>
        <dbReference type="Proteomes" id="UP001281761"/>
    </source>
</evidence>
<evidence type="ECO:0000256" key="2">
    <source>
        <dbReference type="SAM" id="MobiDB-lite"/>
    </source>
</evidence>
<sequence length="3437" mass="388249">MSSELEERINESLSSEGSQFSLIILELWEHMNDDEYLSALTSVKCISHLAKALQYGSLVELKGILCVLNQIAISDLDAISSMATQEMFDGFSAILEAPEFRPAYFYVLYLTLSIVSTEQGKELFSTHALYDSIIPLFCIPPTDESQEYFSLIVSVDLVDYFTFSEEVIEQYYPVPYEEDDSRFEMTDEERAELSGRPTTPSVHSMNQTTLSQSPPPDSPNDHAQIRTGITFDESEPEDDDQGRNEAEPITREEEGEGKGEQEDDNETKQEEEEETIRDEEDRKEGKGRKKDKRKHRKQQEDDESRLEDENRRREAERLAREENERQEEENRKEQERKDRQQREEEEFRLEEEKRHREEEERKAREEARVQAEAEARKREEEEFQRQKDQEREKEEQERLRKEEDEKRRREEEKKQQEEEEARWKREEDERREEERRKEDERRRQDEEQRFIEDNRRKALEASFRHEEEQVNTQSPFRTSSRHNQHTATHSDSDSDSLFARKDTTRTPSQTVGSGQRSHQNTIQTGKILRSPYSMANTRKTMESTKKTTHRSRSSKRKEGREDESRDEKRSRSARSSHSHKHSKPPRPDSSHRRQDLSPDGSVSSPSFENGDSMVDRLNNPKSALHILSPHYLATHSHDPLTKRQKELIISICFENESQKEENKKIEATVADLRMEIEKLKQEARIANAELVAAKEELDEKQAEEERMRERDHQMKQKEKALAEERKELEKLKNENRSHRSSPLSSRTGKLSADQESKQKKESQTNAQFGMLVEDLERTSQQLHRARTEISQLVEKNEKGQREKANLKKTNSHLETQILSMQGENARLKEDSRTTRELLEEARQQKAELETEFEMVKKEKSELKEKARAFERNKVTPETGQHLVTLHNTNSALKQTIQQLEETNRDLEESNEALQEKVNELTKQQDALQKQDDIIQETILKLSTIMRQDADEKGLFEDGVLFDDDSLSSSLNSRDRKKRKRQKKAVWISKDEDIRDFQSDDLDLGDLGHAETTVLTNLLDKNLSQVVEEAQQLNEAYLETSGRKFGRSRTRSHSAQLTHSLTQPIASVLSIVSSHQALLAQICQQNSVIQTWQKQQDLLLSERDRELKEKDDTHAAIQQETLLTLREKQEKIEDINIQLQRNIVTNDQLESRVAEYRALLDQKERKVNELQRKNTDLTAEREKLNSERNVVLQNLNDTKNELSKLKEDLEERERKEEELRMQLDILRRAQKEEGKMNEFAAMRKQLDELVKQKDRTPIKSTGLDSEGTTPESVVSVESSARKSTPKRSQEQPSILTTPQQPTPTVPQAHEPPMALRQAKNELVKPYASVNASTFITLFSNAEAALRLPTNLPNPSEFHSLINQINKNTQRFPNLSQTEQDVMINILSSFFVLLLPPSLIQSFTANTFQTLDTAKLNDTIFDSPYVSQLVECQIIPVYTSLLRRSAVLLDQATAVSPFLVGSVSLLCLSLTLLVSSFTQTQKQIKLLPFIHSRSTHVLDHTSLTLIPRPSALNLFVQSAGISSLAQIVLNLTSLSDPDQFDANVIQSALSSPQSFVSALSMTRSSALAWYPAAVALTTIANLIPPKPAKILEATLPSPSLFESTFALQAASTLLNTSHTTVLSSSRKSSQLPTHSVLRLRMGSSLLAVLSLDESLHNDIKLLLSSVCSALTTKADSTVMFNVLFVLNNLLSSPRAVQLEIHEEIIKLSSKCNLQKTIETYVTSTTSLLLRGKKTKTDPFLESDAAPSETLMALCLACSILSILDTAPHTMSVSFFSAVSSLLWLSSNNLFSPSHTKDSPTTTIQIVHHFSSLPAVHSTSSQEQLKALHMALLALLFSATKDDKANELLVVETSIVPSLILSLLATEPKNDSFSTLTVELSLKILSVLVNEFSTSAIFDILTKQAQDTTYNPAFAIKQLQTQVLADRVSQERKPFWDIACMQMLLLSLQDAAKQPTTVFTPSIVTLFLTVAAGNPVDSLARTLSLFIVSRLISVLVSVTLERDDVVGDSECAVLARFLDLNSNARLLDSTKHTIVPCLLSLLKETQDSIKSAGAQSISSKSPKSQKSLNEQNILAILSFLETSLSVLITPQSLLRDNATLPLLRPTEMSSALAARYFNASPLALSSCSFPASWNEDNYVNTLGIIFDSADCVQMIATTTKSEKTDPSFMWNPTEWTSLNRKNTTNEQTYKSVICLAKQFNSSFNQPLSSPKSSRTPTKPINQPETTILTLLSLIDVLSSRVISPSTKPLIRSSSDVFNQSTTGGLSVLPERFATNTFGYPLTATVVLNQFLSLLIILFNTVTTSSYFPLFVSHLLTFQFSSLDNSPTPVSEFTHPLSSFVLLLTRILETSHRHVHKSSRMGQSNEHLLSVPIKHITEQMLLSELDEIETHRHLVLIHSVVALAVSILSLIYPSHALMLSRPQTAQTQPPSLPSSFNTQQAWRVFISPSFILPVLYFAYSQPTTPQPSSAALDPSALSSYTSSLLPFATHLTSLSILVILHSLLAESLTPKLTSIISSTTRTSKPSSLADWDLLSTVSYVLLNTVYRCPPLKAQTLQSSEQTLSSDFPLHLLLWLCPTEPSPSLLLTGMVIHCANAFHSLNKSPHLLVSSFSPSAAHFIEALQTKSSPFTPAPSITRSPTRATSTFSHPDSLPLFFSLFKKPVVEALPVSVLNSLFRTFVTLTKENPFFVENSRLDGMFTHTFPQLIFFLFHSKHFHLFKLCLKMFIGCLELESNNYVLKDLTATSSLATNAKERSKRGIDSEDVTFDPSSFNNNAEMIIALFEHLLSEIRRLADYDAAARKAASDVYSSLISTDSFGTLKQLPSNISGLSANGMLSNITVNWNTSMNGAMGSSRKRRTREEQSENTVTIELKDVIDIERNITFILTHLMSEPQIHPIYASSSLPSLIQSSLTSLLSSMHFFHHFLFSVSHPAARTVEEDLDHVPISPFNMFLLQHPLDILLGWKETPNTGYVSKAVKDKRSPVEFIPNSFIISTLNHQSKLADNYIGVLYNLSLSPSSLDTISTAPSIYESLYEYLHERSERLHVCRWVTETAASHLKPPTNANQIERIGWKTGRDEVDTRDINDAEIGVIRVLIKLISNRQGLHLAIKHGIHIVVGFCLKKVVVSSDDSSHTNSKARTNAGSIKQFLIPVCSTLFTFLLKTQHTTPLLHLNQSHRSSSSQEITPDELAFSALTDFVSFLFIHPFTDTAQKCLSMLNSRSSRYKLDKESEQAEKVNSQFINSFVSLLKVWMISETDSRNEQLLIDRQHSHSLTTEMKVNHGVKRKIPSIVAFLDPRFKYASIGSSRSPQKGETPLMLLVHAVSRDDRVDPTTRTNAKDIERMFESLQRDEKKQDRQKMWEMARDDALRLQASSFSHFVPIDDDDDSDSESEASHTTHSRSPRQKYQSDSGSRTSRHSSSQSLSDSYSSLTSRSPSYSSRD</sequence>
<feature type="compositionally biased region" description="Basic and acidic residues" evidence="2">
    <location>
        <begin position="350"/>
        <end position="468"/>
    </location>
</feature>
<organism evidence="3 4">
    <name type="scientific">Blattamonas nauphoetae</name>
    <dbReference type="NCBI Taxonomy" id="2049346"/>
    <lineage>
        <taxon>Eukaryota</taxon>
        <taxon>Metamonada</taxon>
        <taxon>Preaxostyla</taxon>
        <taxon>Oxymonadida</taxon>
        <taxon>Blattamonas</taxon>
    </lineage>
</organism>
<feature type="compositionally biased region" description="Basic and acidic residues" evidence="2">
    <location>
        <begin position="307"/>
        <end position="342"/>
    </location>
</feature>
<keyword evidence="4" id="KW-1185">Reference proteome</keyword>
<feature type="compositionally biased region" description="Acidic residues" evidence="2">
    <location>
        <begin position="261"/>
        <end position="278"/>
    </location>
</feature>
<feature type="compositionally biased region" description="Basic and acidic residues" evidence="2">
    <location>
        <begin position="585"/>
        <end position="596"/>
    </location>
</feature>
<comment type="caution">
    <text evidence="3">The sequence shown here is derived from an EMBL/GenBank/DDBJ whole genome shotgun (WGS) entry which is preliminary data.</text>
</comment>
<feature type="region of interest" description="Disordered" evidence="2">
    <location>
        <begin position="696"/>
        <end position="767"/>
    </location>
</feature>
<dbReference type="EMBL" id="JARBJD010000405">
    <property type="protein sequence ID" value="KAK2942486.1"/>
    <property type="molecule type" value="Genomic_DNA"/>
</dbReference>
<feature type="coiled-coil region" evidence="1">
    <location>
        <begin position="775"/>
        <end position="930"/>
    </location>
</feature>
<feature type="compositionally biased region" description="Basic and acidic residues" evidence="2">
    <location>
        <begin position="488"/>
        <end position="504"/>
    </location>
</feature>
<feature type="compositionally biased region" description="Basic residues" evidence="2">
    <location>
        <begin position="285"/>
        <end position="297"/>
    </location>
</feature>
<keyword evidence="1" id="KW-0175">Coiled coil</keyword>
<feature type="region of interest" description="Disordered" evidence="2">
    <location>
        <begin position="3375"/>
        <end position="3437"/>
    </location>
</feature>
<feature type="compositionally biased region" description="Polar residues" evidence="2">
    <location>
        <begin position="505"/>
        <end position="524"/>
    </location>
</feature>
<feature type="compositionally biased region" description="Polar residues" evidence="2">
    <location>
        <begin position="600"/>
        <end position="609"/>
    </location>
</feature>